<protein>
    <recommendedName>
        <fullName evidence="1">Multi-ubiquitin domain-containing protein</fullName>
    </recommendedName>
</protein>
<name>A0AAN0KIU5_9ACTN</name>
<dbReference type="KEGG" id="broo:brsh051_20560"/>
<feature type="domain" description="Multi-ubiquitin" evidence="1">
    <location>
        <begin position="76"/>
        <end position="136"/>
    </location>
</feature>
<gene>
    <name evidence="2" type="ORF">brsh051_20560</name>
</gene>
<evidence type="ECO:0000313" key="3">
    <source>
        <dbReference type="Proteomes" id="UP001431656"/>
    </source>
</evidence>
<keyword evidence="3" id="KW-1185">Reference proteome</keyword>
<evidence type="ECO:0000313" key="2">
    <source>
        <dbReference type="EMBL" id="BEH02775.1"/>
    </source>
</evidence>
<dbReference type="InterPro" id="IPR027802">
    <property type="entry name" value="Multi-ubiquitin_dom"/>
</dbReference>
<dbReference type="Pfam" id="PF14452">
    <property type="entry name" value="Multi_ubiq"/>
    <property type="match status" value="2"/>
</dbReference>
<reference evidence="2" key="1">
    <citation type="journal article" date="2024" name="Int. J. Syst. Evol. Microbiol.">
        <title>Brooklawnia propionicigenes sp. nov., a facultatively anaerobic, propionate-producing bacterium isolated from a methanogenic reactor treating waste from cattle farms.</title>
        <authorList>
            <person name="Akita Y."/>
            <person name="Ueki A."/>
            <person name="Tonouchi A."/>
            <person name="Sugawara Y."/>
            <person name="Honma S."/>
            <person name="Kaku N."/>
            <person name="Ueki K."/>
        </authorList>
    </citation>
    <scope>NUCLEOTIDE SEQUENCE</scope>
    <source>
        <strain evidence="2">SH051</strain>
    </source>
</reference>
<dbReference type="Proteomes" id="UP001431656">
    <property type="component" value="Chromosome"/>
</dbReference>
<dbReference type="EMBL" id="AP028056">
    <property type="protein sequence ID" value="BEH02775.1"/>
    <property type="molecule type" value="Genomic_DNA"/>
</dbReference>
<accession>A0AAN0KIU5</accession>
<proteinExistence type="predicted"/>
<evidence type="ECO:0000259" key="1">
    <source>
        <dbReference type="Pfam" id="PF14452"/>
    </source>
</evidence>
<organism evidence="2 3">
    <name type="scientific">Brooklawnia propionicigenes</name>
    <dbReference type="NCBI Taxonomy" id="3041175"/>
    <lineage>
        <taxon>Bacteria</taxon>
        <taxon>Bacillati</taxon>
        <taxon>Actinomycetota</taxon>
        <taxon>Actinomycetes</taxon>
        <taxon>Propionibacteriales</taxon>
        <taxon>Propionibacteriaceae</taxon>
        <taxon>Brooklawnia</taxon>
    </lineage>
</organism>
<sequence>MAPNTPAPLQIFIDGKAFTTQDEDQEAAALLRLAGRDPKIFDLFLVKRNGVENEIRDGQIVNLKDGERFVSRQKIRFTIDGEPYNTYDDDQTAAALLRLAGVDPADYDLARILPTGGTESFRDATIVKITNGNEFVTAKHVGGVA</sequence>
<dbReference type="RefSeq" id="WP_286264681.1">
    <property type="nucleotide sequence ID" value="NZ_AP028056.1"/>
</dbReference>
<feature type="domain" description="Multi-ubiquitin" evidence="1">
    <location>
        <begin position="10"/>
        <end position="73"/>
    </location>
</feature>
<dbReference type="AlphaFoldDB" id="A0AAN0KIU5"/>